<dbReference type="GO" id="GO:0005737">
    <property type="term" value="C:cytoplasm"/>
    <property type="evidence" value="ECO:0007669"/>
    <property type="project" value="TreeGrafter"/>
</dbReference>
<keyword evidence="4 5" id="KW-0479">Metal-binding</keyword>
<feature type="binding site" evidence="5">
    <location>
        <position position="225"/>
    </location>
    <ligand>
        <name>a divalent metal cation</name>
        <dbReference type="ChEBI" id="CHEBI:60240"/>
        <label>1</label>
    </ligand>
</feature>
<feature type="binding site" evidence="5">
    <location>
        <position position="67"/>
    </location>
    <ligand>
        <name>a divalent metal cation</name>
        <dbReference type="ChEBI" id="CHEBI:60240"/>
        <label>1</label>
    </ligand>
</feature>
<keyword evidence="7" id="KW-1185">Reference proteome</keyword>
<evidence type="ECO:0000256" key="5">
    <source>
        <dbReference type="PIRSR" id="PIRSR602678-1"/>
    </source>
</evidence>
<dbReference type="RefSeq" id="WP_149487306.1">
    <property type="nucleotide sequence ID" value="NZ_CP036150.1"/>
</dbReference>
<evidence type="ECO:0000256" key="4">
    <source>
        <dbReference type="ARBA" id="ARBA00022723"/>
    </source>
</evidence>
<dbReference type="GO" id="GO:0046872">
    <property type="term" value="F:metal ion binding"/>
    <property type="evidence" value="ECO:0007669"/>
    <property type="project" value="UniProtKB-KW"/>
</dbReference>
<dbReference type="InterPro" id="IPR036069">
    <property type="entry name" value="DUF34/NIF3_sf"/>
</dbReference>
<feature type="binding site" evidence="5">
    <location>
        <position position="66"/>
    </location>
    <ligand>
        <name>a divalent metal cation</name>
        <dbReference type="ChEBI" id="CHEBI:60240"/>
        <label>1</label>
    </ligand>
</feature>
<dbReference type="PANTHER" id="PTHR13799">
    <property type="entry name" value="NGG1 INTERACTING FACTOR 3"/>
    <property type="match status" value="1"/>
</dbReference>
<feature type="binding site" evidence="5">
    <location>
        <position position="103"/>
    </location>
    <ligand>
        <name>a divalent metal cation</name>
        <dbReference type="ChEBI" id="CHEBI:60240"/>
        <label>1</label>
    </ligand>
</feature>
<reference evidence="6 7" key="1">
    <citation type="submission" date="2019-02" db="EMBL/GenBank/DDBJ databases">
        <title>Complete Genome Sequence and Methylome Analysis of free living Spirochaetas.</title>
        <authorList>
            <person name="Fomenkov A."/>
            <person name="Dubinina G."/>
            <person name="Leshcheva N."/>
            <person name="Mikheeva N."/>
            <person name="Grabovich M."/>
            <person name="Vincze T."/>
            <person name="Roberts R.J."/>
        </authorList>
    </citation>
    <scope>NUCLEOTIDE SEQUENCE [LARGE SCALE GENOMIC DNA]</scope>
    <source>
        <strain evidence="6 7">K2</strain>
    </source>
</reference>
<evidence type="ECO:0000256" key="1">
    <source>
        <dbReference type="ARBA" id="ARBA00006964"/>
    </source>
</evidence>
<evidence type="ECO:0000313" key="7">
    <source>
        <dbReference type="Proteomes" id="UP000324209"/>
    </source>
</evidence>
<evidence type="ECO:0000256" key="2">
    <source>
        <dbReference type="ARBA" id="ARBA00011643"/>
    </source>
</evidence>
<dbReference type="Gene3D" id="3.40.1390.30">
    <property type="entry name" value="NIF3 (NGG1p interacting factor 3)-like"/>
    <property type="match status" value="2"/>
</dbReference>
<comment type="similarity">
    <text evidence="1">Belongs to the GTP cyclohydrolase I type 2/NIF3 family.</text>
</comment>
<comment type="subunit">
    <text evidence="2">Homohexamer.</text>
</comment>
<dbReference type="PANTHER" id="PTHR13799:SF14">
    <property type="entry name" value="GTP CYCLOHYDROLASE 1 TYPE 2 HOMOLOG"/>
    <property type="match status" value="1"/>
</dbReference>
<dbReference type="EMBL" id="CP036150">
    <property type="protein sequence ID" value="QEN09232.1"/>
    <property type="molecule type" value="Genomic_DNA"/>
</dbReference>
<evidence type="ECO:0000256" key="3">
    <source>
        <dbReference type="ARBA" id="ARBA00022112"/>
    </source>
</evidence>
<dbReference type="FunFam" id="3.40.1390.30:FF:000001">
    <property type="entry name" value="GTP cyclohydrolase 1 type 2"/>
    <property type="match status" value="1"/>
</dbReference>
<name>A0A5C1QT91_9SPIO</name>
<dbReference type="InterPro" id="IPR002678">
    <property type="entry name" value="DUF34/NIF3"/>
</dbReference>
<dbReference type="OrthoDB" id="9792792at2"/>
<accession>A0A5C1QT91</accession>
<sequence length="253" mass="27915">MNIFEFDKWCRSFLAIEDMARVDASLNGLQIGDKTNQIKKIVFAVDACLETLQKAASMEADLLFVHHGLFWGRPLAITDDHYKRVKLALDHNLALYAVHLPLDMHPVYGNNARLADILGLEEREGFSDYKGYKIGIKGRLSSPLKRDEVVRTLFAGWESSPRMLPFGPSEIQTVGVISGGGIHQVSDAISEGLDLYITGDASHNIYHQSLEAGINVLFGGHYMTEICGVQAVQAKVSKELGIEAEFIDVPTGL</sequence>
<dbReference type="Pfam" id="PF01784">
    <property type="entry name" value="DUF34_NIF3"/>
    <property type="match status" value="1"/>
</dbReference>
<dbReference type="SUPFAM" id="SSF102705">
    <property type="entry name" value="NIF3 (NGG1p interacting factor 3)-like"/>
    <property type="match status" value="1"/>
</dbReference>
<dbReference type="NCBIfam" id="TIGR00486">
    <property type="entry name" value="YbgI_SA1388"/>
    <property type="match status" value="1"/>
</dbReference>
<evidence type="ECO:0000313" key="6">
    <source>
        <dbReference type="EMBL" id="QEN09232.1"/>
    </source>
</evidence>
<proteinExistence type="inferred from homology"/>
<gene>
    <name evidence="6" type="ORF">EXM22_15040</name>
</gene>
<dbReference type="KEGG" id="ock:EXM22_15040"/>
<feature type="binding site" evidence="5">
    <location>
        <position position="221"/>
    </location>
    <ligand>
        <name>a divalent metal cation</name>
        <dbReference type="ChEBI" id="CHEBI:60240"/>
        <label>1</label>
    </ligand>
</feature>
<organism evidence="6 7">
    <name type="scientific">Oceanispirochaeta crateris</name>
    <dbReference type="NCBI Taxonomy" id="2518645"/>
    <lineage>
        <taxon>Bacteria</taxon>
        <taxon>Pseudomonadati</taxon>
        <taxon>Spirochaetota</taxon>
        <taxon>Spirochaetia</taxon>
        <taxon>Spirochaetales</taxon>
        <taxon>Spirochaetaceae</taxon>
        <taxon>Oceanispirochaeta</taxon>
    </lineage>
</organism>
<dbReference type="AlphaFoldDB" id="A0A5C1QT91"/>
<dbReference type="Proteomes" id="UP000324209">
    <property type="component" value="Chromosome"/>
</dbReference>
<protein>
    <recommendedName>
        <fullName evidence="3">GTP cyclohydrolase 1 type 2 homolog</fullName>
    </recommendedName>
</protein>